<dbReference type="AlphaFoldDB" id="A0A2P2P2S2"/>
<evidence type="ECO:0000313" key="1">
    <source>
        <dbReference type="EMBL" id="MBX49055.1"/>
    </source>
</evidence>
<accession>A0A2P2P2S2</accession>
<sequence length="18" mass="2112">MRLTTQTKRIVKSATSQY</sequence>
<name>A0A2P2P2S2_RHIMU</name>
<dbReference type="EMBL" id="GGEC01068571">
    <property type="protein sequence ID" value="MBX49055.1"/>
    <property type="molecule type" value="Transcribed_RNA"/>
</dbReference>
<proteinExistence type="predicted"/>
<reference evidence="1" key="1">
    <citation type="submission" date="2018-02" db="EMBL/GenBank/DDBJ databases">
        <title>Rhizophora mucronata_Transcriptome.</title>
        <authorList>
            <person name="Meera S.P."/>
            <person name="Sreeshan A."/>
            <person name="Augustine A."/>
        </authorList>
    </citation>
    <scope>NUCLEOTIDE SEQUENCE</scope>
    <source>
        <tissue evidence="1">Leaf</tissue>
    </source>
</reference>
<organism evidence="1">
    <name type="scientific">Rhizophora mucronata</name>
    <name type="common">Asiatic mangrove</name>
    <dbReference type="NCBI Taxonomy" id="61149"/>
    <lineage>
        <taxon>Eukaryota</taxon>
        <taxon>Viridiplantae</taxon>
        <taxon>Streptophyta</taxon>
        <taxon>Embryophyta</taxon>
        <taxon>Tracheophyta</taxon>
        <taxon>Spermatophyta</taxon>
        <taxon>Magnoliopsida</taxon>
        <taxon>eudicotyledons</taxon>
        <taxon>Gunneridae</taxon>
        <taxon>Pentapetalae</taxon>
        <taxon>rosids</taxon>
        <taxon>fabids</taxon>
        <taxon>Malpighiales</taxon>
        <taxon>Rhizophoraceae</taxon>
        <taxon>Rhizophora</taxon>
    </lineage>
</organism>
<protein>
    <submittedName>
        <fullName evidence="1">Uncharacterized protein</fullName>
    </submittedName>
</protein>